<evidence type="ECO:0000313" key="2">
    <source>
        <dbReference type="EMBL" id="GIX71379.1"/>
    </source>
</evidence>
<feature type="region of interest" description="Disordered" evidence="1">
    <location>
        <begin position="46"/>
        <end position="71"/>
    </location>
</feature>
<keyword evidence="3" id="KW-1185">Reference proteome</keyword>
<dbReference type="Proteomes" id="UP001054945">
    <property type="component" value="Unassembled WGS sequence"/>
</dbReference>
<comment type="caution">
    <text evidence="2">The sequence shown here is derived from an EMBL/GenBank/DDBJ whole genome shotgun (WGS) entry which is preliminary data.</text>
</comment>
<proteinExistence type="predicted"/>
<protein>
    <submittedName>
        <fullName evidence="2">Uncharacterized protein</fullName>
    </submittedName>
</protein>
<evidence type="ECO:0000256" key="1">
    <source>
        <dbReference type="SAM" id="MobiDB-lite"/>
    </source>
</evidence>
<dbReference type="EMBL" id="BPLR01002216">
    <property type="protein sequence ID" value="GIX71379.1"/>
    <property type="molecule type" value="Genomic_DNA"/>
</dbReference>
<dbReference type="AlphaFoldDB" id="A0AAV4MFV6"/>
<gene>
    <name evidence="2" type="ORF">CEXT_352881</name>
</gene>
<accession>A0AAV4MFV6</accession>
<feature type="compositionally biased region" description="Basic residues" evidence="1">
    <location>
        <begin position="61"/>
        <end position="71"/>
    </location>
</feature>
<organism evidence="2 3">
    <name type="scientific">Caerostris extrusa</name>
    <name type="common">Bark spider</name>
    <name type="synonym">Caerostris bankana</name>
    <dbReference type="NCBI Taxonomy" id="172846"/>
    <lineage>
        <taxon>Eukaryota</taxon>
        <taxon>Metazoa</taxon>
        <taxon>Ecdysozoa</taxon>
        <taxon>Arthropoda</taxon>
        <taxon>Chelicerata</taxon>
        <taxon>Arachnida</taxon>
        <taxon>Araneae</taxon>
        <taxon>Araneomorphae</taxon>
        <taxon>Entelegynae</taxon>
        <taxon>Araneoidea</taxon>
        <taxon>Araneidae</taxon>
        <taxon>Caerostris</taxon>
    </lineage>
</organism>
<sequence>MSSVQDVSFHIIGNDLQRDKAVKHQRWKWNLCRNRFILTELHRLSLGQPGAPKSEEGRFRSLTRRRTRLQR</sequence>
<evidence type="ECO:0000313" key="3">
    <source>
        <dbReference type="Proteomes" id="UP001054945"/>
    </source>
</evidence>
<name>A0AAV4MFV6_CAEEX</name>
<reference evidence="2 3" key="1">
    <citation type="submission" date="2021-06" db="EMBL/GenBank/DDBJ databases">
        <title>Caerostris extrusa draft genome.</title>
        <authorList>
            <person name="Kono N."/>
            <person name="Arakawa K."/>
        </authorList>
    </citation>
    <scope>NUCLEOTIDE SEQUENCE [LARGE SCALE GENOMIC DNA]</scope>
</reference>